<evidence type="ECO:0000259" key="1">
    <source>
        <dbReference type="Pfam" id="PF03417"/>
    </source>
</evidence>
<dbReference type="InterPro" id="IPR047794">
    <property type="entry name" value="C45_proenzyme-like"/>
</dbReference>
<dbReference type="PANTHER" id="PTHR34180:SF1">
    <property type="entry name" value="BETA-ALANYL-DOPAMINE_CARCININE HYDROLASE"/>
    <property type="match status" value="1"/>
</dbReference>
<reference evidence="2 3" key="1">
    <citation type="submission" date="2023-08" db="EMBL/GenBank/DDBJ databases">
        <title>Annotated Genome Sequence of Vanrija albida AlHP1.</title>
        <authorList>
            <person name="Herzog R."/>
        </authorList>
    </citation>
    <scope>NUCLEOTIDE SEQUENCE [LARGE SCALE GENOMIC DNA]</scope>
    <source>
        <strain evidence="2 3">AlHP1</strain>
    </source>
</reference>
<dbReference type="PANTHER" id="PTHR34180">
    <property type="entry name" value="PEPTIDASE C45"/>
    <property type="match status" value="1"/>
</dbReference>
<dbReference type="Proteomes" id="UP001565368">
    <property type="component" value="Unassembled WGS sequence"/>
</dbReference>
<sequence length="376" mass="40296">MLQVTATGTPYEIGLAHGSQAKAQVHGSVAFYRDFFQTTAKMDWASVEDEGKKWGPFLQANFPQYIDELKGVADGAGLSFDTIFALNIRTEIAFGRQAQPTDGCTAFSYHNAEAHTALLAQNWDWRSGQGPNLISLTIKRGSSNGTSNGNGHTNGHGDDHALSIITEAGIIGKIGLSSSGLGVCLNAIAALGVSYTKLPVHLALRAVLDWSHEERAKGPGVAQRVAERLTRVGVASAGHILISDELVAIGLEASSQDIVPVKHTALRGGDALVHSNHYVEEHPGVQLGQAWADTYDRLQRIEQLAREGKAGHDGVVTADEVAIFLQDEDKWPASICRHPDSGGETLFSIIMDLEKREARVEEGMPGKGGQVLQLKP</sequence>
<dbReference type="Pfam" id="PF03417">
    <property type="entry name" value="AAT"/>
    <property type="match status" value="1"/>
</dbReference>
<comment type="caution">
    <text evidence="2">The sequence shown here is derived from an EMBL/GenBank/DDBJ whole genome shotgun (WGS) entry which is preliminary data.</text>
</comment>
<proteinExistence type="predicted"/>
<name>A0ABR3Q1Y3_9TREE</name>
<dbReference type="InterPro" id="IPR005079">
    <property type="entry name" value="Peptidase_C45_hydrolase"/>
</dbReference>
<dbReference type="GeneID" id="95986522"/>
<keyword evidence="3" id="KW-1185">Reference proteome</keyword>
<dbReference type="NCBIfam" id="NF040521">
    <property type="entry name" value="C45_proenzyme"/>
    <property type="match status" value="1"/>
</dbReference>
<accession>A0ABR3Q1Y3</accession>
<evidence type="ECO:0000313" key="3">
    <source>
        <dbReference type="Proteomes" id="UP001565368"/>
    </source>
</evidence>
<gene>
    <name evidence="2" type="ORF">Q8F55_005479</name>
</gene>
<dbReference type="Gene3D" id="3.60.60.10">
    <property type="entry name" value="Penicillin V Acylase, Chain A"/>
    <property type="match status" value="1"/>
</dbReference>
<organism evidence="2 3">
    <name type="scientific">Vanrija albida</name>
    <dbReference type="NCBI Taxonomy" id="181172"/>
    <lineage>
        <taxon>Eukaryota</taxon>
        <taxon>Fungi</taxon>
        <taxon>Dikarya</taxon>
        <taxon>Basidiomycota</taxon>
        <taxon>Agaricomycotina</taxon>
        <taxon>Tremellomycetes</taxon>
        <taxon>Trichosporonales</taxon>
        <taxon>Trichosporonaceae</taxon>
        <taxon>Vanrija</taxon>
    </lineage>
</organism>
<dbReference type="RefSeq" id="XP_069208610.1">
    <property type="nucleotide sequence ID" value="XM_069353968.1"/>
</dbReference>
<evidence type="ECO:0000313" key="2">
    <source>
        <dbReference type="EMBL" id="KAL1408666.1"/>
    </source>
</evidence>
<dbReference type="InterPro" id="IPR047801">
    <property type="entry name" value="Peptidase_C45"/>
</dbReference>
<protein>
    <recommendedName>
        <fullName evidence="1">Peptidase C45 hydrolase domain-containing protein</fullName>
    </recommendedName>
</protein>
<dbReference type="EMBL" id="JBBXJM010000004">
    <property type="protein sequence ID" value="KAL1408666.1"/>
    <property type="molecule type" value="Genomic_DNA"/>
</dbReference>
<dbReference type="Gene3D" id="1.10.10.2120">
    <property type="match status" value="1"/>
</dbReference>
<feature type="domain" description="Peptidase C45 hydrolase" evidence="1">
    <location>
        <begin position="116"/>
        <end position="365"/>
    </location>
</feature>